<reference evidence="1" key="1">
    <citation type="submission" date="2021-09" db="EMBL/GenBank/DDBJ databases">
        <title>The genome of Mauremys mutica provides insights into the evolution of semi-aquatic lifestyle.</title>
        <authorList>
            <person name="Gong S."/>
            <person name="Gao Y."/>
        </authorList>
    </citation>
    <scope>NUCLEOTIDE SEQUENCE</scope>
    <source>
        <strain evidence="1">MM-2020</strain>
        <tissue evidence="1">Muscle</tissue>
    </source>
</reference>
<proteinExistence type="predicted"/>
<keyword evidence="2" id="KW-1185">Reference proteome</keyword>
<sequence>MSRRKSRRQHYPPAILQLPTQVRAVTAWGKYSALLEWPGCVLATDGKGILLPGHATATAASLEPLLLNGSWIWVVAGPPALPPADSSPPSYGRSGSECFTPDKPDVPQVPLWFVVFNSAPLDQLCHKFRELISCFLSTRKSVLQLGSPGIPGEGPWTRAGAECPACRSGLSLGSWKGVPVQSLSRDWSRSPRSLHLLPWARQTVTHRACESRAELA</sequence>
<dbReference type="EMBL" id="JAHDVG010000488">
    <property type="protein sequence ID" value="KAH1165371.1"/>
    <property type="molecule type" value="Genomic_DNA"/>
</dbReference>
<evidence type="ECO:0000313" key="2">
    <source>
        <dbReference type="Proteomes" id="UP000827986"/>
    </source>
</evidence>
<dbReference type="Proteomes" id="UP000827986">
    <property type="component" value="Unassembled WGS sequence"/>
</dbReference>
<evidence type="ECO:0000313" key="1">
    <source>
        <dbReference type="EMBL" id="KAH1165371.1"/>
    </source>
</evidence>
<name>A0A9D3WR24_9SAUR</name>
<gene>
    <name evidence="1" type="ORF">KIL84_022930</name>
</gene>
<comment type="caution">
    <text evidence="1">The sequence shown here is derived from an EMBL/GenBank/DDBJ whole genome shotgun (WGS) entry which is preliminary data.</text>
</comment>
<dbReference type="AlphaFoldDB" id="A0A9D3WR24"/>
<organism evidence="1 2">
    <name type="scientific">Mauremys mutica</name>
    <name type="common">yellowpond turtle</name>
    <dbReference type="NCBI Taxonomy" id="74926"/>
    <lineage>
        <taxon>Eukaryota</taxon>
        <taxon>Metazoa</taxon>
        <taxon>Chordata</taxon>
        <taxon>Craniata</taxon>
        <taxon>Vertebrata</taxon>
        <taxon>Euteleostomi</taxon>
        <taxon>Archelosauria</taxon>
        <taxon>Testudinata</taxon>
        <taxon>Testudines</taxon>
        <taxon>Cryptodira</taxon>
        <taxon>Durocryptodira</taxon>
        <taxon>Testudinoidea</taxon>
        <taxon>Geoemydidae</taxon>
        <taxon>Geoemydinae</taxon>
        <taxon>Mauremys</taxon>
    </lineage>
</organism>
<accession>A0A9D3WR24</accession>
<protein>
    <submittedName>
        <fullName evidence="1">Uncharacterized protein</fullName>
    </submittedName>
</protein>